<reference evidence="1" key="1">
    <citation type="submission" date="2021-05" db="EMBL/GenBank/DDBJ databases">
        <authorList>
            <person name="Alioto T."/>
            <person name="Alioto T."/>
            <person name="Gomez Garrido J."/>
        </authorList>
    </citation>
    <scope>NUCLEOTIDE SEQUENCE</scope>
</reference>
<name>A0A8D8SVI8_9HEMI</name>
<organism evidence="1">
    <name type="scientific">Cacopsylla melanoneura</name>
    <dbReference type="NCBI Taxonomy" id="428564"/>
    <lineage>
        <taxon>Eukaryota</taxon>
        <taxon>Metazoa</taxon>
        <taxon>Ecdysozoa</taxon>
        <taxon>Arthropoda</taxon>
        <taxon>Hexapoda</taxon>
        <taxon>Insecta</taxon>
        <taxon>Pterygota</taxon>
        <taxon>Neoptera</taxon>
        <taxon>Paraneoptera</taxon>
        <taxon>Hemiptera</taxon>
        <taxon>Sternorrhyncha</taxon>
        <taxon>Psylloidea</taxon>
        <taxon>Psyllidae</taxon>
        <taxon>Psyllinae</taxon>
        <taxon>Cacopsylla</taxon>
    </lineage>
</organism>
<evidence type="ECO:0000313" key="1">
    <source>
        <dbReference type="EMBL" id="CAG6674654.1"/>
    </source>
</evidence>
<protein>
    <submittedName>
        <fullName evidence="1">Uncharacterized protein</fullName>
    </submittedName>
</protein>
<sequence length="123" mass="13268">MAPALETEVLIMAIEAPPTTTVLETKEEAMKIAIQVMEAMVVQWTTKGMVDITTVDLAIDITKGVEAMEVLAPMIKAMAQVLILIDTTADQCMVMIETDPVVTVAMVHLLAQVVLCDPMILIG</sequence>
<proteinExistence type="predicted"/>
<accession>A0A8D8SVI8</accession>
<dbReference type="AlphaFoldDB" id="A0A8D8SVI8"/>
<dbReference type="EMBL" id="HBUF01234462">
    <property type="protein sequence ID" value="CAG6674655.1"/>
    <property type="molecule type" value="Transcribed_RNA"/>
</dbReference>
<dbReference type="EMBL" id="HBUF01234461">
    <property type="protein sequence ID" value="CAG6674654.1"/>
    <property type="molecule type" value="Transcribed_RNA"/>
</dbReference>